<protein>
    <recommendedName>
        <fullName evidence="5">L-lysine N6-monooxygenase MbtG</fullName>
        <ecNumber evidence="4">1.14.13.59</ecNumber>
    </recommendedName>
    <alternativeName>
        <fullName evidence="13">Lysine 6-N-hydroxylase</fullName>
    </alternativeName>
    <alternativeName>
        <fullName evidence="12">Lysine N6-hydroxylase</fullName>
    </alternativeName>
    <alternativeName>
        <fullName evidence="10">Lysine-N-oxygenase</fullName>
    </alternativeName>
    <alternativeName>
        <fullName evidence="11">Mycobactin synthase protein G</fullName>
    </alternativeName>
</protein>
<evidence type="ECO:0000256" key="1">
    <source>
        <dbReference type="ARBA" id="ARBA00001974"/>
    </source>
</evidence>
<evidence type="ECO:0000256" key="13">
    <source>
        <dbReference type="ARBA" id="ARBA00032738"/>
    </source>
</evidence>
<dbReference type="GO" id="GO:0004497">
    <property type="term" value="F:monooxygenase activity"/>
    <property type="evidence" value="ECO:0007669"/>
    <property type="project" value="UniProtKB-KW"/>
</dbReference>
<dbReference type="PANTHER" id="PTHR42802:SF1">
    <property type="entry name" value="L-ORNITHINE N(5)-MONOOXYGENASE"/>
    <property type="match status" value="1"/>
</dbReference>
<dbReference type="PANTHER" id="PTHR42802">
    <property type="entry name" value="MONOOXYGENASE"/>
    <property type="match status" value="1"/>
</dbReference>
<evidence type="ECO:0000256" key="7">
    <source>
        <dbReference type="ARBA" id="ARBA00022827"/>
    </source>
</evidence>
<evidence type="ECO:0000313" key="16">
    <source>
        <dbReference type="Proteomes" id="UP001595843"/>
    </source>
</evidence>
<evidence type="ECO:0000256" key="5">
    <source>
        <dbReference type="ARBA" id="ARBA00016406"/>
    </source>
</evidence>
<dbReference type="Gene3D" id="3.50.50.60">
    <property type="entry name" value="FAD/NAD(P)-binding domain"/>
    <property type="match status" value="1"/>
</dbReference>
<keyword evidence="8" id="KW-0521">NADP</keyword>
<gene>
    <name evidence="15" type="ORF">ACFOUO_04585</name>
</gene>
<keyword evidence="7" id="KW-0274">FAD</keyword>
<name>A0ABV8JBF2_9BACL</name>
<evidence type="ECO:0000256" key="14">
    <source>
        <dbReference type="ARBA" id="ARBA00048407"/>
    </source>
</evidence>
<evidence type="ECO:0000256" key="10">
    <source>
        <dbReference type="ARBA" id="ARBA00029939"/>
    </source>
</evidence>
<keyword evidence="6" id="KW-0285">Flavoprotein</keyword>
<keyword evidence="9" id="KW-0560">Oxidoreductase</keyword>
<evidence type="ECO:0000256" key="3">
    <source>
        <dbReference type="ARBA" id="ARBA00007588"/>
    </source>
</evidence>
<keyword evidence="15" id="KW-0503">Monooxygenase</keyword>
<dbReference type="InterPro" id="IPR025700">
    <property type="entry name" value="Lys/Orn_oxygenase"/>
</dbReference>
<accession>A0ABV8JBF2</accession>
<dbReference type="RefSeq" id="WP_380702600.1">
    <property type="nucleotide sequence ID" value="NZ_JBHSAP010000007.1"/>
</dbReference>
<comment type="pathway">
    <text evidence="2">Siderophore biosynthesis.</text>
</comment>
<evidence type="ECO:0000256" key="4">
    <source>
        <dbReference type="ARBA" id="ARBA00013076"/>
    </source>
</evidence>
<dbReference type="EC" id="1.14.13.59" evidence="4"/>
<organism evidence="15 16">
    <name type="scientific">Salinithrix halophila</name>
    <dbReference type="NCBI Taxonomy" id="1485204"/>
    <lineage>
        <taxon>Bacteria</taxon>
        <taxon>Bacillati</taxon>
        <taxon>Bacillota</taxon>
        <taxon>Bacilli</taxon>
        <taxon>Bacillales</taxon>
        <taxon>Thermoactinomycetaceae</taxon>
        <taxon>Salinithrix</taxon>
    </lineage>
</organism>
<dbReference type="EMBL" id="JBHSAP010000007">
    <property type="protein sequence ID" value="MFC4076081.1"/>
    <property type="molecule type" value="Genomic_DNA"/>
</dbReference>
<dbReference type="SUPFAM" id="SSF51905">
    <property type="entry name" value="FAD/NAD(P)-binding domain"/>
    <property type="match status" value="1"/>
</dbReference>
<dbReference type="InterPro" id="IPR036188">
    <property type="entry name" value="FAD/NAD-bd_sf"/>
</dbReference>
<keyword evidence="16" id="KW-1185">Reference proteome</keyword>
<evidence type="ECO:0000256" key="12">
    <source>
        <dbReference type="ARBA" id="ARBA00032493"/>
    </source>
</evidence>
<evidence type="ECO:0000256" key="6">
    <source>
        <dbReference type="ARBA" id="ARBA00022630"/>
    </source>
</evidence>
<evidence type="ECO:0000256" key="2">
    <source>
        <dbReference type="ARBA" id="ARBA00004924"/>
    </source>
</evidence>
<comment type="cofactor">
    <cofactor evidence="1">
        <name>FAD</name>
        <dbReference type="ChEBI" id="CHEBI:57692"/>
    </cofactor>
</comment>
<dbReference type="Pfam" id="PF13434">
    <property type="entry name" value="Lys_Orn_oxgnase"/>
    <property type="match status" value="1"/>
</dbReference>
<comment type="similarity">
    <text evidence="3">Belongs to the lysine N(6)-hydroxylase/L-ornithine N(5)-oxygenase family.</text>
</comment>
<dbReference type="Proteomes" id="UP001595843">
    <property type="component" value="Unassembled WGS sequence"/>
</dbReference>
<reference evidence="16" key="1">
    <citation type="journal article" date="2019" name="Int. J. Syst. Evol. Microbiol.">
        <title>The Global Catalogue of Microorganisms (GCM) 10K type strain sequencing project: providing services to taxonomists for standard genome sequencing and annotation.</title>
        <authorList>
            <consortium name="The Broad Institute Genomics Platform"/>
            <consortium name="The Broad Institute Genome Sequencing Center for Infectious Disease"/>
            <person name="Wu L."/>
            <person name="Ma J."/>
        </authorList>
    </citation>
    <scope>NUCLEOTIDE SEQUENCE [LARGE SCALE GENOMIC DNA]</scope>
    <source>
        <strain evidence="16">IBRC-M 10813</strain>
    </source>
</reference>
<comment type="caution">
    <text evidence="15">The sequence shown here is derived from an EMBL/GenBank/DDBJ whole genome shotgun (WGS) entry which is preliminary data.</text>
</comment>
<comment type="catalytic activity">
    <reaction evidence="14">
        <text>L-lysine + NADPH + O2 = N(6)-hydroxy-L-lysine + NADP(+) + H2O</text>
        <dbReference type="Rhea" id="RHEA:23228"/>
        <dbReference type="ChEBI" id="CHEBI:15377"/>
        <dbReference type="ChEBI" id="CHEBI:15379"/>
        <dbReference type="ChEBI" id="CHEBI:32551"/>
        <dbReference type="ChEBI" id="CHEBI:57783"/>
        <dbReference type="ChEBI" id="CHEBI:57820"/>
        <dbReference type="ChEBI" id="CHEBI:58349"/>
        <dbReference type="EC" id="1.14.13.59"/>
    </reaction>
</comment>
<evidence type="ECO:0000256" key="8">
    <source>
        <dbReference type="ARBA" id="ARBA00022857"/>
    </source>
</evidence>
<evidence type="ECO:0000313" key="15">
    <source>
        <dbReference type="EMBL" id="MFC4076081.1"/>
    </source>
</evidence>
<sequence>MQTEIFEQFPLDSGRWNRGGSYYQIVLNFDTEGINMTERMNDWDLIGIGFGPAGIALATAMSDDDEKQGEEQVRRLFIEKSESSAWQPDMLLPRTDIQHHFLRDFATPRDPRSRFTFSNYLVEKDRLFSFGHLGGVPGRIEWSDYVQWCAKQLADRTWYRHQVTGVRPLWSGGTIDRLQVTVQNLHTSETKELMTRHLAVNVGRIPFVPKIYRPYLGSQIFHSHQFLSRLKVLEVGDSPTFAVVGSGQNAIEVILSLIERFPQAEIYSINRNLGFRLVDMGHFSNEVFFPAFTDYFYQLPAASRKELFEKMKATNYSVVDFDVSQALYWKVYEDRVQGKERIHVTRCTQVADLDEREGRYSLTLEDLYTKSTHNITADAVILCTGFQEEKVPRVLKSMEPYLIKDEEGGLEITRDYQIQTRDLVRSRLFINGLTERTHGISDSTSFSMMALKAQRIYDKLKEERLSSIMQEVTP</sequence>
<proteinExistence type="inferred from homology"/>
<evidence type="ECO:0000256" key="11">
    <source>
        <dbReference type="ARBA" id="ARBA00031158"/>
    </source>
</evidence>
<evidence type="ECO:0000256" key="9">
    <source>
        <dbReference type="ARBA" id="ARBA00023002"/>
    </source>
</evidence>